<name>A0A4Q5KMH8_9GAMM</name>
<dbReference type="OrthoDB" id="5914970at2"/>
<evidence type="ECO:0000313" key="2">
    <source>
        <dbReference type="EMBL" id="RYU46041.1"/>
    </source>
</evidence>
<dbReference type="Pfam" id="PF11060">
    <property type="entry name" value="DUF2861"/>
    <property type="match status" value="1"/>
</dbReference>
<sequence>MIKRKIATAIGFFCLVFMGTNVVAKDWFNEQSALYSAHKQFLEGDSLKGFETAIEVLQSSTDNNVNHNIDKLIGAVSTKNCGRDLSTIVIPNWLNSLSVQRMIIQSPGRLHHRLLVQFDSKKTISSLSFIKWPDEEQLTNPSISITPTQDEKIKQYTYASESLNNRVKNGLYKLIITADDKESTKWESWIILNTPKTEMTVSWLGKDKWKTTQTGLLKSNCPLPEMAIGIYDHQDSEYIKLWEKFYDEQFPQSLPKTNVLPGSYILSVSFNHKRFQGPISIQEIQAITKVINFDVTETVESN</sequence>
<comment type="caution">
    <text evidence="2">The sequence shown here is derived from an EMBL/GenBank/DDBJ whole genome shotgun (WGS) entry which is preliminary data.</text>
</comment>
<evidence type="ECO:0000313" key="3">
    <source>
        <dbReference type="Proteomes" id="UP000293465"/>
    </source>
</evidence>
<dbReference type="AlphaFoldDB" id="A0A4Q5KMH8"/>
<dbReference type="EMBL" id="SEZJ01000009">
    <property type="protein sequence ID" value="RYU46041.1"/>
    <property type="molecule type" value="Genomic_DNA"/>
</dbReference>
<proteinExistence type="predicted"/>
<evidence type="ECO:0000256" key="1">
    <source>
        <dbReference type="SAM" id="SignalP"/>
    </source>
</evidence>
<protein>
    <submittedName>
        <fullName evidence="2">DUF2861 family protein</fullName>
    </submittedName>
</protein>
<gene>
    <name evidence="2" type="ORF">ERW49_11855</name>
</gene>
<dbReference type="Proteomes" id="UP000293465">
    <property type="component" value="Unassembled WGS sequence"/>
</dbReference>
<organism evidence="2 3">
    <name type="scientific">Aliivibrio finisterrensis</name>
    <dbReference type="NCBI Taxonomy" id="511998"/>
    <lineage>
        <taxon>Bacteria</taxon>
        <taxon>Pseudomonadati</taxon>
        <taxon>Pseudomonadota</taxon>
        <taxon>Gammaproteobacteria</taxon>
        <taxon>Vibrionales</taxon>
        <taxon>Vibrionaceae</taxon>
        <taxon>Aliivibrio</taxon>
    </lineage>
</organism>
<feature type="signal peptide" evidence="1">
    <location>
        <begin position="1"/>
        <end position="24"/>
    </location>
</feature>
<feature type="chain" id="PRO_5020543934" evidence="1">
    <location>
        <begin position="25"/>
        <end position="302"/>
    </location>
</feature>
<dbReference type="InterPro" id="IPR021290">
    <property type="entry name" value="DUF2861"/>
</dbReference>
<accession>A0A4Q5KMH8</accession>
<reference evidence="2 3" key="1">
    <citation type="submission" date="2019-02" db="EMBL/GenBank/DDBJ databases">
        <title>Genome sequences of Aliivibrio finisterrensis strains from farmed Atlantic salmon.</title>
        <authorList>
            <person name="Bowman J.P."/>
        </authorList>
    </citation>
    <scope>NUCLEOTIDE SEQUENCE [LARGE SCALE GENOMIC DNA]</scope>
    <source>
        <strain evidence="2 3">A32</strain>
    </source>
</reference>
<keyword evidence="1" id="KW-0732">Signal</keyword>